<evidence type="ECO:0000256" key="3">
    <source>
        <dbReference type="SAM" id="MobiDB-lite"/>
    </source>
</evidence>
<keyword evidence="5" id="KW-0732">Signal</keyword>
<accession>A0ABV2CSD5</accession>
<feature type="transmembrane region" description="Helical" evidence="4">
    <location>
        <begin position="44"/>
        <end position="60"/>
    </location>
</feature>
<proteinExistence type="predicted"/>
<keyword evidence="4" id="KW-1133">Transmembrane helix</keyword>
<keyword evidence="2" id="KW-0378">Hydrolase</keyword>
<gene>
    <name evidence="6" type="ORF">ABVT11_13395</name>
</gene>
<organism evidence="6 7">
    <name type="scientific">Uliginosibacterium paludis</name>
    <dbReference type="NCBI Taxonomy" id="1615952"/>
    <lineage>
        <taxon>Bacteria</taxon>
        <taxon>Pseudomonadati</taxon>
        <taxon>Pseudomonadota</taxon>
        <taxon>Betaproteobacteria</taxon>
        <taxon>Rhodocyclales</taxon>
        <taxon>Zoogloeaceae</taxon>
        <taxon>Uliginosibacterium</taxon>
    </lineage>
</organism>
<feature type="signal peptide" evidence="5">
    <location>
        <begin position="1"/>
        <end position="23"/>
    </location>
</feature>
<evidence type="ECO:0000313" key="7">
    <source>
        <dbReference type="Proteomes" id="UP001548590"/>
    </source>
</evidence>
<dbReference type="Gene3D" id="2.40.10.120">
    <property type="match status" value="1"/>
</dbReference>
<comment type="caution">
    <text evidence="6">The sequence shown here is derived from an EMBL/GenBank/DDBJ whole genome shotgun (WGS) entry which is preliminary data.</text>
</comment>
<sequence>MKRTAFYSTARTAAAPAALPAGAAPAAAGPARRIRPGRRWRRVLPLLLLVLSALGGGLLSRQFMPPAERLTQADIDRAVLRSFETKTLPSATARAYARVSPSVVRVSGREPADTASAAQPRGKGRRQADAGERERTAIGSGVVITEQGAILTSLHVVLGTREIRVRFADGSESGAAIASVDPANDLAVLRAERVPDDLRPATLVSTAGLQPGDEVAAVGFPFGFGPSVSAGVVSGLGREFRSPEGDTLLGGLIQFDAAANPGNSGGPLVNMKGEVVGIVAALLNPVQQRFFVGLGFAVPIENAAAGVGLSPF</sequence>
<evidence type="ECO:0000256" key="4">
    <source>
        <dbReference type="SAM" id="Phobius"/>
    </source>
</evidence>
<feature type="region of interest" description="Disordered" evidence="3">
    <location>
        <begin position="107"/>
        <end position="133"/>
    </location>
</feature>
<name>A0ABV2CSD5_9RHOO</name>
<dbReference type="PANTHER" id="PTHR43343:SF3">
    <property type="entry name" value="PROTEASE DO-LIKE 8, CHLOROPLASTIC"/>
    <property type="match status" value="1"/>
</dbReference>
<dbReference type="PRINTS" id="PR00834">
    <property type="entry name" value="PROTEASES2C"/>
</dbReference>
<keyword evidence="1" id="KW-0645">Protease</keyword>
<dbReference type="InterPro" id="IPR009003">
    <property type="entry name" value="Peptidase_S1_PA"/>
</dbReference>
<dbReference type="Proteomes" id="UP001548590">
    <property type="component" value="Unassembled WGS sequence"/>
</dbReference>
<dbReference type="Pfam" id="PF13365">
    <property type="entry name" value="Trypsin_2"/>
    <property type="match status" value="1"/>
</dbReference>
<dbReference type="EMBL" id="JBEWLZ010000007">
    <property type="protein sequence ID" value="MET1490826.1"/>
    <property type="molecule type" value="Genomic_DNA"/>
</dbReference>
<dbReference type="InterPro" id="IPR051201">
    <property type="entry name" value="Chloro_Bact_Ser_Proteases"/>
</dbReference>
<evidence type="ECO:0000256" key="5">
    <source>
        <dbReference type="SAM" id="SignalP"/>
    </source>
</evidence>
<dbReference type="RefSeq" id="WP_345925806.1">
    <property type="nucleotide sequence ID" value="NZ_JBDIVF010000002.1"/>
</dbReference>
<keyword evidence="4" id="KW-0812">Transmembrane</keyword>
<evidence type="ECO:0000256" key="1">
    <source>
        <dbReference type="ARBA" id="ARBA00022670"/>
    </source>
</evidence>
<keyword evidence="4" id="KW-0472">Membrane</keyword>
<protein>
    <submittedName>
        <fullName evidence="6">Trypsin-like peptidase domain-containing protein</fullName>
    </submittedName>
</protein>
<feature type="chain" id="PRO_5045374917" evidence="5">
    <location>
        <begin position="24"/>
        <end position="312"/>
    </location>
</feature>
<keyword evidence="7" id="KW-1185">Reference proteome</keyword>
<reference evidence="6 7" key="1">
    <citation type="submission" date="2024-07" db="EMBL/GenBank/DDBJ databases">
        <title>Uliginosibacterium paludis KCTC:42655.</title>
        <authorList>
            <person name="Kim M.K."/>
        </authorList>
    </citation>
    <scope>NUCLEOTIDE SEQUENCE [LARGE SCALE GENOMIC DNA]</scope>
    <source>
        <strain evidence="6 7">KCTC 42655</strain>
    </source>
</reference>
<dbReference type="InterPro" id="IPR001940">
    <property type="entry name" value="Peptidase_S1C"/>
</dbReference>
<evidence type="ECO:0000256" key="2">
    <source>
        <dbReference type="ARBA" id="ARBA00022801"/>
    </source>
</evidence>
<dbReference type="PANTHER" id="PTHR43343">
    <property type="entry name" value="PEPTIDASE S12"/>
    <property type="match status" value="1"/>
</dbReference>
<evidence type="ECO:0000313" key="6">
    <source>
        <dbReference type="EMBL" id="MET1490826.1"/>
    </source>
</evidence>
<dbReference type="SUPFAM" id="SSF50494">
    <property type="entry name" value="Trypsin-like serine proteases"/>
    <property type="match status" value="1"/>
</dbReference>